<dbReference type="InterPro" id="IPR015890">
    <property type="entry name" value="Chorismate_C"/>
</dbReference>
<dbReference type="eggNOG" id="COG1169">
    <property type="taxonomic scope" value="Bacteria"/>
</dbReference>
<dbReference type="AlphaFoldDB" id="Q6A9A9"/>
<evidence type="ECO:0000259" key="1">
    <source>
        <dbReference type="Pfam" id="PF00425"/>
    </source>
</evidence>
<dbReference type="GO" id="GO:0008909">
    <property type="term" value="F:isochorismate synthase activity"/>
    <property type="evidence" value="ECO:0007669"/>
    <property type="project" value="UniProtKB-EC"/>
</dbReference>
<organism evidence="2 3">
    <name type="scientific">Cutibacterium acnes (strain DSM 16379 / KPA171202)</name>
    <name type="common">Propionibacterium acnes</name>
    <dbReference type="NCBI Taxonomy" id="267747"/>
    <lineage>
        <taxon>Bacteria</taxon>
        <taxon>Bacillati</taxon>
        <taxon>Actinomycetota</taxon>
        <taxon>Actinomycetes</taxon>
        <taxon>Propionibacteriales</taxon>
        <taxon>Propionibacteriaceae</taxon>
        <taxon>Cutibacterium</taxon>
    </lineage>
</organism>
<evidence type="ECO:0000313" key="2">
    <source>
        <dbReference type="EMBL" id="AAT82657.1"/>
    </source>
</evidence>
<dbReference type="HOGENOM" id="CLU_006493_8_5_11"/>
<dbReference type="InterPro" id="IPR005801">
    <property type="entry name" value="ADC_synthase"/>
</dbReference>
<dbReference type="EC" id="5.4.4.2" evidence="2"/>
<feature type="domain" description="Chorismate-utilising enzyme C-terminal" evidence="1">
    <location>
        <begin position="189"/>
        <end position="432"/>
    </location>
</feature>
<dbReference type="PROSITE" id="PS51257">
    <property type="entry name" value="PROKAR_LIPOPROTEIN"/>
    <property type="match status" value="1"/>
</dbReference>
<dbReference type="Pfam" id="PF00425">
    <property type="entry name" value="Chorismate_bind"/>
    <property type="match status" value="1"/>
</dbReference>
<dbReference type="KEGG" id="pac:PPA0904"/>
<dbReference type="EMBL" id="AE017283">
    <property type="protein sequence ID" value="AAT82657.1"/>
    <property type="molecule type" value="Genomic_DNA"/>
</dbReference>
<accession>Q6A9A9</accession>
<proteinExistence type="predicted"/>
<sequence>MTSCRGRSNLTHHFLGVGCDHIVCVQRRGRTRSPGLPQSIVWASASKVEPVLNLLPCSDTVSALPGTAWLDEVLHWVPEGVDPWIWLAPDSDDAPAMVGWGVTRRFTASGHGAVESAWRRMASEGQDLFAFGSFPFSRTQEGFLVVPQVLIRRRHLGGPTEVTNHQRLTRRTWGPEPKKHLTRRPAIDEATWTASVTAVTQQLDHDGQLEKVVLAGAVDITSEVPIDRSQVASRLAARFPGCWTYSHDGLVGATPELLVDCRDGLFRCRVLAGTRKPAWAHELLDNPKERHEHELAVASVTGRLAQAGLTDPVIRGPFRLELPNVVHLATDVTARVNGSNAARIVDAMHPTAAVCGTPREASYKLIAQIEHLDRGRFAGPVGWMSSDGSGQWALALRCGQFSEDSRQVRMFAGAGILPTSDPAKEWIEVGAKMEAFGDALPNGQVSGTETT</sequence>
<dbReference type="PANTHER" id="PTHR42839:SF2">
    <property type="entry name" value="ISOCHORISMATE SYNTHASE ENTC"/>
    <property type="match status" value="1"/>
</dbReference>
<name>Q6A9A9_CUTAK</name>
<keyword evidence="2" id="KW-0413">Isomerase</keyword>
<dbReference type="SUPFAM" id="SSF56322">
    <property type="entry name" value="ADC synthase"/>
    <property type="match status" value="1"/>
</dbReference>
<protein>
    <submittedName>
        <fullName evidence="2">Isochorismate synthetase, enterochelin biosynthesis</fullName>
        <ecNumber evidence="2">5.4.4.2</ecNumber>
    </submittedName>
</protein>
<dbReference type="EnsemblBacteria" id="AAT82657">
    <property type="protein sequence ID" value="AAT82657"/>
    <property type="gene ID" value="PPA0904"/>
</dbReference>
<dbReference type="Gene3D" id="3.60.120.10">
    <property type="entry name" value="Anthranilate synthase"/>
    <property type="match status" value="1"/>
</dbReference>
<dbReference type="PANTHER" id="PTHR42839">
    <property type="entry name" value="ISOCHORISMATE SYNTHASE ENTC"/>
    <property type="match status" value="1"/>
</dbReference>
<evidence type="ECO:0000313" key="3">
    <source>
        <dbReference type="Proteomes" id="UP000000603"/>
    </source>
</evidence>
<reference evidence="2 3" key="1">
    <citation type="journal article" date="2004" name="Science">
        <title>The complete genome sequence of Propionibacterium acnes, a commensal of human skin.</title>
        <authorList>
            <person name="Bruggemann H."/>
            <person name="Henne A."/>
            <person name="Hoster F."/>
            <person name="Liesegang H."/>
            <person name="Wiezer A."/>
            <person name="Strittmatter A."/>
            <person name="Hujer S."/>
            <person name="Durre P."/>
            <person name="Gottschalk G."/>
        </authorList>
    </citation>
    <scope>NUCLEOTIDE SEQUENCE [LARGE SCALE GENOMIC DNA]</scope>
    <source>
        <strain evidence="3">DSM 16379 / KPA171202</strain>
    </source>
</reference>
<dbReference type="Proteomes" id="UP000000603">
    <property type="component" value="Chromosome"/>
</dbReference>
<gene>
    <name evidence="2" type="ordered locus">PPA0904</name>
</gene>